<evidence type="ECO:0000256" key="2">
    <source>
        <dbReference type="ARBA" id="ARBA00022614"/>
    </source>
</evidence>
<keyword evidence="2" id="KW-0433">Leucine-rich repeat</keyword>
<sequence length="537" mass="58609">MSSFNFNDFSTQLQDIAQNDAGIGVSFAKKSLKLDTEEDASEIVKAIRACTNLEYLDLEGNTLGPLAAKAVAQALEENGSLMRRALWKDMFTGRVKSEIPKALEYLGTALCTAGTRLFELDLSDNAFGPIGIEGLANFLTSSSCYTLRVLRLNNNGLGISGGQMLAKALLNCYDNSSETGSCPLALKVFVAGRNRLENEGAKALASVFKKLTTLEEVAMPQNGIYHKGIIALADGLSFNPGLRILNLNDNTIGLKGAQAIAKALPNFQNLEQLNLGDCLIKTQGSIILAEALAVEGSYSSLTELNLSYNSIGTKGVNPIALAVADKEQLEILQLDGNIFDNRNSYKWHTVTNGNITQVKISVAEFLKSPAGEKLLLLQGDVQDFVNHAKNVSKNDTSPELKFIQEFTRIIMIVSAFSTSGYADVRIKAQNLTDALYSKLCTFAIENDQISVWNNALLVNLGLIKAEDKNSGKIDWNLEGCFKALEIISQKDYFLQETRNTLKFFLEKPIRVNKSKVVDSFQNSKDSLKAVLGRIQST</sequence>
<dbReference type="GO" id="GO:0005634">
    <property type="term" value="C:nucleus"/>
    <property type="evidence" value="ECO:0007669"/>
    <property type="project" value="TreeGrafter"/>
</dbReference>
<dbReference type="InterPro" id="IPR009109">
    <property type="entry name" value="Ran_GTPase_activating_1_C"/>
</dbReference>
<dbReference type="Pfam" id="PF13516">
    <property type="entry name" value="LRR_6"/>
    <property type="match status" value="5"/>
</dbReference>
<dbReference type="AlphaFoldDB" id="A0A310SEM8"/>
<feature type="domain" description="Ran-GTPase activating protein 1 C-terminal" evidence="4">
    <location>
        <begin position="358"/>
        <end position="529"/>
    </location>
</feature>
<dbReference type="InterPro" id="IPR032675">
    <property type="entry name" value="LRR_dom_sf"/>
</dbReference>
<dbReference type="GO" id="GO:0005829">
    <property type="term" value="C:cytosol"/>
    <property type="evidence" value="ECO:0007669"/>
    <property type="project" value="TreeGrafter"/>
</dbReference>
<dbReference type="PANTHER" id="PTHR24113:SF12">
    <property type="entry name" value="RAN GTPASE-ACTIVATING PROTEIN 1"/>
    <property type="match status" value="1"/>
</dbReference>
<keyword evidence="3" id="KW-0677">Repeat</keyword>
<dbReference type="Gene3D" id="3.80.10.10">
    <property type="entry name" value="Ribonuclease Inhibitor"/>
    <property type="match status" value="1"/>
</dbReference>
<dbReference type="GO" id="GO:0006913">
    <property type="term" value="P:nucleocytoplasmic transport"/>
    <property type="evidence" value="ECO:0007669"/>
    <property type="project" value="TreeGrafter"/>
</dbReference>
<protein>
    <submittedName>
        <fullName evidence="5">Ran GTPase-activating protein 1</fullName>
    </submittedName>
</protein>
<dbReference type="InterPro" id="IPR027038">
    <property type="entry name" value="RanGap"/>
</dbReference>
<dbReference type="GO" id="GO:0031267">
    <property type="term" value="F:small GTPase binding"/>
    <property type="evidence" value="ECO:0007669"/>
    <property type="project" value="TreeGrafter"/>
</dbReference>
<dbReference type="Proteomes" id="UP000250275">
    <property type="component" value="Unassembled WGS sequence"/>
</dbReference>
<dbReference type="CDD" id="cd00116">
    <property type="entry name" value="LRR_RI"/>
    <property type="match status" value="1"/>
</dbReference>
<keyword evidence="6" id="KW-1185">Reference proteome</keyword>
<dbReference type="SUPFAM" id="SSF69099">
    <property type="entry name" value="Ran-GTPase activating protein 1 (RanGAP1), C-terminal domain"/>
    <property type="match status" value="1"/>
</dbReference>
<reference evidence="5 6" key="1">
    <citation type="submission" date="2015-07" db="EMBL/GenBank/DDBJ databases">
        <title>The genome of Eufriesea mexicana.</title>
        <authorList>
            <person name="Pan H."/>
            <person name="Kapheim K."/>
        </authorList>
    </citation>
    <scope>NUCLEOTIDE SEQUENCE [LARGE SCALE GENOMIC DNA]</scope>
    <source>
        <strain evidence="5">0111107269</strain>
        <tissue evidence="5">Whole body</tissue>
    </source>
</reference>
<evidence type="ECO:0000313" key="6">
    <source>
        <dbReference type="Proteomes" id="UP000250275"/>
    </source>
</evidence>
<proteinExistence type="predicted"/>
<evidence type="ECO:0000256" key="1">
    <source>
        <dbReference type="ARBA" id="ARBA00022468"/>
    </source>
</evidence>
<accession>A0A310SEM8</accession>
<dbReference type="SMART" id="SM00368">
    <property type="entry name" value="LRR_RI"/>
    <property type="match status" value="8"/>
</dbReference>
<dbReference type="OrthoDB" id="184583at2759"/>
<dbReference type="SUPFAM" id="SSF52047">
    <property type="entry name" value="RNI-like"/>
    <property type="match status" value="1"/>
</dbReference>
<evidence type="ECO:0000313" key="5">
    <source>
        <dbReference type="EMBL" id="OAD53446.1"/>
    </source>
</evidence>
<dbReference type="Pfam" id="PF07834">
    <property type="entry name" value="RanGAP1_C"/>
    <property type="match status" value="1"/>
</dbReference>
<dbReference type="GO" id="GO:0007165">
    <property type="term" value="P:signal transduction"/>
    <property type="evidence" value="ECO:0007669"/>
    <property type="project" value="InterPro"/>
</dbReference>
<dbReference type="GO" id="GO:0048471">
    <property type="term" value="C:perinuclear region of cytoplasm"/>
    <property type="evidence" value="ECO:0007669"/>
    <property type="project" value="TreeGrafter"/>
</dbReference>
<name>A0A310SEM8_9HYME</name>
<dbReference type="GO" id="GO:0005096">
    <property type="term" value="F:GTPase activator activity"/>
    <property type="evidence" value="ECO:0007669"/>
    <property type="project" value="UniProtKB-KW"/>
</dbReference>
<dbReference type="InterPro" id="IPR036720">
    <property type="entry name" value="RanGAP1_C_sf"/>
</dbReference>
<gene>
    <name evidence="5" type="ORF">WN48_10002</name>
</gene>
<dbReference type="Gene3D" id="1.25.40.200">
    <property type="entry name" value="Ran-GTPase activating protein 1, C-terminal domain"/>
    <property type="match status" value="1"/>
</dbReference>
<dbReference type="PANTHER" id="PTHR24113">
    <property type="entry name" value="RAN GTPASE-ACTIVATING PROTEIN 1"/>
    <property type="match status" value="1"/>
</dbReference>
<evidence type="ECO:0000259" key="4">
    <source>
        <dbReference type="Pfam" id="PF07834"/>
    </source>
</evidence>
<dbReference type="InterPro" id="IPR001611">
    <property type="entry name" value="Leu-rich_rpt"/>
</dbReference>
<dbReference type="EMBL" id="KQ767283">
    <property type="protein sequence ID" value="OAD53446.1"/>
    <property type="molecule type" value="Genomic_DNA"/>
</dbReference>
<organism evidence="5 6">
    <name type="scientific">Eufriesea mexicana</name>
    <dbReference type="NCBI Taxonomy" id="516756"/>
    <lineage>
        <taxon>Eukaryota</taxon>
        <taxon>Metazoa</taxon>
        <taxon>Ecdysozoa</taxon>
        <taxon>Arthropoda</taxon>
        <taxon>Hexapoda</taxon>
        <taxon>Insecta</taxon>
        <taxon>Pterygota</taxon>
        <taxon>Neoptera</taxon>
        <taxon>Endopterygota</taxon>
        <taxon>Hymenoptera</taxon>
        <taxon>Apocrita</taxon>
        <taxon>Aculeata</taxon>
        <taxon>Apoidea</taxon>
        <taxon>Anthophila</taxon>
        <taxon>Apidae</taxon>
        <taxon>Eufriesea</taxon>
    </lineage>
</organism>
<evidence type="ECO:0000256" key="3">
    <source>
        <dbReference type="ARBA" id="ARBA00022737"/>
    </source>
</evidence>
<keyword evidence="1" id="KW-0343">GTPase activation</keyword>